<evidence type="ECO:0000256" key="3">
    <source>
        <dbReference type="SAM" id="SignalP"/>
    </source>
</evidence>
<feature type="signal peptide" evidence="3">
    <location>
        <begin position="1"/>
        <end position="20"/>
    </location>
</feature>
<dbReference type="EMBL" id="JAEMGP010000003">
    <property type="protein sequence ID" value="KAG5210947.1"/>
    <property type="molecule type" value="Genomic_DNA"/>
</dbReference>
<dbReference type="InterPro" id="IPR000566">
    <property type="entry name" value="Lipocln_cytosolic_FA-bd_dom"/>
</dbReference>
<evidence type="ECO:0000259" key="4">
    <source>
        <dbReference type="Pfam" id="PF00061"/>
    </source>
</evidence>
<dbReference type="InterPro" id="IPR002345">
    <property type="entry name" value="Lipocalin"/>
</dbReference>
<comment type="similarity">
    <text evidence="1">Belongs to the calycin superfamily. Lipocalin family.</text>
</comment>
<evidence type="ECO:0000256" key="1">
    <source>
        <dbReference type="ARBA" id="ARBA00006889"/>
    </source>
</evidence>
<sequence length="290" mass="32018">MGATLLSCVLLLLWPPSARADVLVQPDFDANKGFTGVDRGPCSAPGRTREASPQALEAFQDFYPTVGLPADMVAMLPKSGRREIHVMDTDYEQYAILRVSLQWQNNEFYVFKYFTRSLGGECEPGFLKFRELTTDMGLYLVGRHGMWYEIALASNLEHQSSSPGRKVGAVIVEQDGAHLGLTSVSDHMNLCMKEKNQAVKGDTPGKFKLPLDSGGKEVIVVATDYKTYAVISIVPHGGEKPSRVLKLYSRTLEHNEKATEKFVEKAVEQGLSVSDVQLLTKDLTCVNLLS</sequence>
<proteinExistence type="inferred from homology"/>
<dbReference type="PANTHER" id="PTHR11430:SF71">
    <property type="entry name" value="EPIDIDYMAL-SPECIFIC LIPOCALIN-5"/>
    <property type="match status" value="1"/>
</dbReference>
<dbReference type="Pfam" id="PF00061">
    <property type="entry name" value="Lipocalin"/>
    <property type="match status" value="1"/>
</dbReference>
<dbReference type="AlphaFoldDB" id="A0A836A858"/>
<dbReference type="SUPFAM" id="SSF50814">
    <property type="entry name" value="Lipocalins"/>
    <property type="match status" value="2"/>
</dbReference>
<feature type="domain" description="Lipocalin/cytosolic fatty-acid binding" evidence="4">
    <location>
        <begin position="145"/>
        <end position="276"/>
    </location>
</feature>
<accession>A0A836A858</accession>
<comment type="caution">
    <text evidence="5">The sequence shown here is derived from an EMBL/GenBank/DDBJ whole genome shotgun (WGS) entry which is preliminary data.</text>
</comment>
<evidence type="ECO:0000313" key="5">
    <source>
        <dbReference type="EMBL" id="KAG5210947.1"/>
    </source>
</evidence>
<evidence type="ECO:0000256" key="2">
    <source>
        <dbReference type="ARBA" id="ARBA00022448"/>
    </source>
</evidence>
<feature type="chain" id="PRO_5032673310" description="Lipocalin/cytosolic fatty-acid binding domain-containing protein" evidence="3">
    <location>
        <begin position="21"/>
        <end position="290"/>
    </location>
</feature>
<protein>
    <recommendedName>
        <fullName evidence="4">Lipocalin/cytosolic fatty-acid binding domain-containing protein</fullName>
    </recommendedName>
</protein>
<dbReference type="Gene3D" id="2.40.128.20">
    <property type="match status" value="2"/>
</dbReference>
<name>A0A836A858_SHEEP</name>
<dbReference type="PRINTS" id="PR00179">
    <property type="entry name" value="LIPOCALIN"/>
</dbReference>
<keyword evidence="2" id="KW-0813">Transport</keyword>
<organism evidence="5 6">
    <name type="scientific">Ovis aries</name>
    <name type="common">Sheep</name>
    <dbReference type="NCBI Taxonomy" id="9940"/>
    <lineage>
        <taxon>Eukaryota</taxon>
        <taxon>Metazoa</taxon>
        <taxon>Chordata</taxon>
        <taxon>Craniata</taxon>
        <taxon>Vertebrata</taxon>
        <taxon>Euteleostomi</taxon>
        <taxon>Mammalia</taxon>
        <taxon>Eutheria</taxon>
        <taxon>Laurasiatheria</taxon>
        <taxon>Artiodactyla</taxon>
        <taxon>Ruminantia</taxon>
        <taxon>Pecora</taxon>
        <taxon>Bovidae</taxon>
        <taxon>Caprinae</taxon>
        <taxon>Ovis</taxon>
    </lineage>
</organism>
<dbReference type="Proteomes" id="UP000664991">
    <property type="component" value="Unassembled WGS sequence"/>
</dbReference>
<dbReference type="GO" id="GO:0036094">
    <property type="term" value="F:small molecule binding"/>
    <property type="evidence" value="ECO:0007669"/>
    <property type="project" value="InterPro"/>
</dbReference>
<dbReference type="InterPro" id="IPR012674">
    <property type="entry name" value="Calycin"/>
</dbReference>
<evidence type="ECO:0000313" key="6">
    <source>
        <dbReference type="Proteomes" id="UP000664991"/>
    </source>
</evidence>
<reference evidence="5 6" key="1">
    <citation type="submission" date="2020-12" db="EMBL/GenBank/DDBJ databases">
        <title>De novo assembly of Tibetan sheep genome.</title>
        <authorList>
            <person name="Li X."/>
        </authorList>
    </citation>
    <scope>NUCLEOTIDE SEQUENCE [LARGE SCALE GENOMIC DNA]</scope>
    <source>
        <tissue evidence="5">Heart</tissue>
    </source>
</reference>
<gene>
    <name evidence="5" type="ORF">JEQ12_013376</name>
</gene>
<dbReference type="PANTHER" id="PTHR11430">
    <property type="entry name" value="LIPOCALIN"/>
    <property type="match status" value="1"/>
</dbReference>
<keyword evidence="3" id="KW-0732">Signal</keyword>